<keyword evidence="4" id="KW-1185">Reference proteome</keyword>
<evidence type="ECO:0000256" key="2">
    <source>
        <dbReference type="SAM" id="MobiDB-lite"/>
    </source>
</evidence>
<feature type="compositionally biased region" description="Basic and acidic residues" evidence="2">
    <location>
        <begin position="144"/>
        <end position="153"/>
    </location>
</feature>
<evidence type="ECO:0000313" key="4">
    <source>
        <dbReference type="Proteomes" id="UP001143486"/>
    </source>
</evidence>
<comment type="caution">
    <text evidence="3">The sequence shown here is derived from an EMBL/GenBank/DDBJ whole genome shotgun (WGS) entry which is preliminary data.</text>
</comment>
<comment type="similarity">
    <text evidence="1">Belongs to the bactofilin family.</text>
</comment>
<dbReference type="PANTHER" id="PTHR35024">
    <property type="entry name" value="HYPOTHETICAL CYTOSOLIC PROTEIN"/>
    <property type="match status" value="1"/>
</dbReference>
<evidence type="ECO:0000256" key="1">
    <source>
        <dbReference type="ARBA" id="ARBA00044755"/>
    </source>
</evidence>
<reference evidence="3" key="1">
    <citation type="journal article" date="2014" name="Int. J. Syst. Evol. Microbiol.">
        <title>Complete genome sequence of Corynebacterium casei LMG S-19264T (=DSM 44701T), isolated from a smear-ripened cheese.</title>
        <authorList>
            <consortium name="US DOE Joint Genome Institute (JGI-PGF)"/>
            <person name="Walter F."/>
            <person name="Albersmeier A."/>
            <person name="Kalinowski J."/>
            <person name="Ruckert C."/>
        </authorList>
    </citation>
    <scope>NUCLEOTIDE SEQUENCE</scope>
    <source>
        <strain evidence="3">VKM B-1513</strain>
    </source>
</reference>
<feature type="region of interest" description="Disordered" evidence="2">
    <location>
        <begin position="129"/>
        <end position="178"/>
    </location>
</feature>
<accession>A0A9W6MQD5</accession>
<evidence type="ECO:0008006" key="5">
    <source>
        <dbReference type="Google" id="ProtNLM"/>
    </source>
</evidence>
<dbReference type="Proteomes" id="UP001143486">
    <property type="component" value="Unassembled WGS sequence"/>
</dbReference>
<evidence type="ECO:0000313" key="3">
    <source>
        <dbReference type="EMBL" id="GLK53861.1"/>
    </source>
</evidence>
<proteinExistence type="inferred from homology"/>
<dbReference type="AlphaFoldDB" id="A0A9W6MQD5"/>
<organism evidence="3 4">
    <name type="scientific">Maricaulis virginensis</name>
    <dbReference type="NCBI Taxonomy" id="144022"/>
    <lineage>
        <taxon>Bacteria</taxon>
        <taxon>Pseudomonadati</taxon>
        <taxon>Pseudomonadota</taxon>
        <taxon>Alphaproteobacteria</taxon>
        <taxon>Maricaulales</taxon>
        <taxon>Maricaulaceae</taxon>
        <taxon>Maricaulis</taxon>
    </lineage>
</organism>
<protein>
    <recommendedName>
        <fullName evidence="5">Polymer-forming cytoskeletal protein</fullName>
    </recommendedName>
</protein>
<gene>
    <name evidence="3" type="ORF">GCM10017621_33690</name>
</gene>
<dbReference type="EMBL" id="BSFE01000015">
    <property type="protein sequence ID" value="GLK53861.1"/>
    <property type="molecule type" value="Genomic_DNA"/>
</dbReference>
<reference evidence="3" key="2">
    <citation type="submission" date="2023-01" db="EMBL/GenBank/DDBJ databases">
        <authorList>
            <person name="Sun Q."/>
            <person name="Evtushenko L."/>
        </authorList>
    </citation>
    <scope>NUCLEOTIDE SEQUENCE</scope>
    <source>
        <strain evidence="3">VKM B-1513</strain>
    </source>
</reference>
<name>A0A9W6MQD5_9PROT</name>
<sequence length="178" mass="18212">MFNKAKETSSSDSGASFAPPPKRTAMKSKAPSILSSDLVLTGSIVSDGEIQLDGQVDGDVRAGSLIIGEDASVSGEVSAETVVIRGKVTGSVRARQVQLASTARIEGDIVHATLSVEAGAYFDGHCRHSSDPVQTGDATKSAKPKVDAPKTDSKPPAPGKPDPLDSLEPPVAASKSGF</sequence>
<dbReference type="Pfam" id="PF04519">
    <property type="entry name" value="Bactofilin"/>
    <property type="match status" value="1"/>
</dbReference>
<feature type="region of interest" description="Disordered" evidence="2">
    <location>
        <begin position="1"/>
        <end position="30"/>
    </location>
</feature>
<dbReference type="PANTHER" id="PTHR35024:SF4">
    <property type="entry name" value="POLYMER-FORMING CYTOSKELETAL PROTEIN"/>
    <property type="match status" value="1"/>
</dbReference>
<dbReference type="InterPro" id="IPR007607">
    <property type="entry name" value="BacA/B"/>
</dbReference>